<organism evidence="1">
    <name type="scientific">Cacopsylla melanoneura</name>
    <dbReference type="NCBI Taxonomy" id="428564"/>
    <lineage>
        <taxon>Eukaryota</taxon>
        <taxon>Metazoa</taxon>
        <taxon>Ecdysozoa</taxon>
        <taxon>Arthropoda</taxon>
        <taxon>Hexapoda</taxon>
        <taxon>Insecta</taxon>
        <taxon>Pterygota</taxon>
        <taxon>Neoptera</taxon>
        <taxon>Paraneoptera</taxon>
        <taxon>Hemiptera</taxon>
        <taxon>Sternorrhyncha</taxon>
        <taxon>Psylloidea</taxon>
        <taxon>Psyllidae</taxon>
        <taxon>Psyllinae</taxon>
        <taxon>Cacopsylla</taxon>
    </lineage>
</organism>
<dbReference type="EMBL" id="HBUF01059705">
    <property type="protein sequence ID" value="CAG6625362.1"/>
    <property type="molecule type" value="Transcribed_RNA"/>
</dbReference>
<proteinExistence type="predicted"/>
<dbReference type="EMBL" id="HBUF01277743">
    <property type="protein sequence ID" value="CAG6686671.1"/>
    <property type="molecule type" value="Transcribed_RNA"/>
</dbReference>
<dbReference type="EMBL" id="HBUF01059704">
    <property type="protein sequence ID" value="CAG6625361.1"/>
    <property type="molecule type" value="Transcribed_RNA"/>
</dbReference>
<dbReference type="EMBL" id="HBUF01419084">
    <property type="protein sequence ID" value="CAG6740424.1"/>
    <property type="molecule type" value="Transcribed_RNA"/>
</dbReference>
<accession>A0A8D8Z3X2</accession>
<dbReference type="EMBL" id="HBUF01277744">
    <property type="protein sequence ID" value="CAG6686672.1"/>
    <property type="molecule type" value="Transcribed_RNA"/>
</dbReference>
<reference evidence="1" key="1">
    <citation type="submission" date="2021-05" db="EMBL/GenBank/DDBJ databases">
        <authorList>
            <person name="Alioto T."/>
            <person name="Alioto T."/>
            <person name="Gomez Garrido J."/>
        </authorList>
    </citation>
    <scope>NUCLEOTIDE SEQUENCE</scope>
</reference>
<dbReference type="EMBL" id="HBUF01419083">
    <property type="protein sequence ID" value="CAG6740423.1"/>
    <property type="molecule type" value="Transcribed_RNA"/>
</dbReference>
<evidence type="ECO:0000313" key="1">
    <source>
        <dbReference type="EMBL" id="CAG6740423.1"/>
    </source>
</evidence>
<dbReference type="AlphaFoldDB" id="A0A8D8Z3X2"/>
<sequence length="154" mass="18392">MTFNQTLLIIIDHKITFISNHAVFLNCLGIYCTIQKVSRLFNFHFFQLRFHIKQFIFVLERSILFSSDTKVGFYRLFSCCIESVDLKDILFVIFTRFQFSSNRFVKRVKRFLMAQHILLVLICVIVRHKRLAQTWCKNRLRGELVIEHPGESQI</sequence>
<name>A0A8D8Z3X2_9HEMI</name>
<protein>
    <submittedName>
        <fullName evidence="1">Uncharacterized protein</fullName>
    </submittedName>
</protein>